<dbReference type="PANTHER" id="PTHR43767">
    <property type="entry name" value="LONG-CHAIN-FATTY-ACID--COA LIGASE"/>
    <property type="match status" value="1"/>
</dbReference>
<protein>
    <submittedName>
        <fullName evidence="3">Long-chain fatty acid--CoA ligase</fullName>
    </submittedName>
</protein>
<proteinExistence type="predicted"/>
<dbReference type="InterPro" id="IPR000873">
    <property type="entry name" value="AMP-dep_synth/lig_dom"/>
</dbReference>
<dbReference type="InterPro" id="IPR050237">
    <property type="entry name" value="ATP-dep_AMP-bd_enzyme"/>
</dbReference>
<dbReference type="Gene3D" id="3.30.300.30">
    <property type="match status" value="1"/>
</dbReference>
<feature type="domain" description="AMP-dependent synthetase/ligase" evidence="1">
    <location>
        <begin position="11"/>
        <end position="364"/>
    </location>
</feature>
<dbReference type="InterPro" id="IPR020845">
    <property type="entry name" value="AMP-binding_CS"/>
</dbReference>
<evidence type="ECO:0000313" key="3">
    <source>
        <dbReference type="EMBL" id="MFC0568612.1"/>
    </source>
</evidence>
<dbReference type="PROSITE" id="PS00455">
    <property type="entry name" value="AMP_BINDING"/>
    <property type="match status" value="1"/>
</dbReference>
<dbReference type="SUPFAM" id="SSF56801">
    <property type="entry name" value="Acetyl-CoA synthetase-like"/>
    <property type="match status" value="1"/>
</dbReference>
<name>A0ABV6P7X7_9ACTN</name>
<dbReference type="Proteomes" id="UP001589894">
    <property type="component" value="Unassembled WGS sequence"/>
</dbReference>
<organism evidence="3 4">
    <name type="scientific">Plantactinospora siamensis</name>
    <dbReference type="NCBI Taxonomy" id="555372"/>
    <lineage>
        <taxon>Bacteria</taxon>
        <taxon>Bacillati</taxon>
        <taxon>Actinomycetota</taxon>
        <taxon>Actinomycetes</taxon>
        <taxon>Micromonosporales</taxon>
        <taxon>Micromonosporaceae</taxon>
        <taxon>Plantactinospora</taxon>
    </lineage>
</organism>
<evidence type="ECO:0000259" key="2">
    <source>
        <dbReference type="Pfam" id="PF13193"/>
    </source>
</evidence>
<evidence type="ECO:0000313" key="4">
    <source>
        <dbReference type="Proteomes" id="UP001589894"/>
    </source>
</evidence>
<evidence type="ECO:0000259" key="1">
    <source>
        <dbReference type="Pfam" id="PF00501"/>
    </source>
</evidence>
<dbReference type="PANTHER" id="PTHR43767:SF7">
    <property type="entry name" value="MEDIUM_LONG-CHAIN-FATTY-ACID--COA LIGASE FADD8"/>
    <property type="match status" value="1"/>
</dbReference>
<dbReference type="GO" id="GO:0016874">
    <property type="term" value="F:ligase activity"/>
    <property type="evidence" value="ECO:0007669"/>
    <property type="project" value="UniProtKB-KW"/>
</dbReference>
<dbReference type="EMBL" id="JBHLUE010000036">
    <property type="protein sequence ID" value="MFC0568612.1"/>
    <property type="molecule type" value="Genomic_DNA"/>
</dbReference>
<dbReference type="CDD" id="cd17631">
    <property type="entry name" value="FACL_FadD13-like"/>
    <property type="match status" value="1"/>
</dbReference>
<dbReference type="NCBIfam" id="NF004837">
    <property type="entry name" value="PRK06187.1"/>
    <property type="match status" value="1"/>
</dbReference>
<reference evidence="3 4" key="1">
    <citation type="submission" date="2024-09" db="EMBL/GenBank/DDBJ databases">
        <authorList>
            <person name="Sun Q."/>
            <person name="Mori K."/>
        </authorList>
    </citation>
    <scope>NUCLEOTIDE SEQUENCE [LARGE SCALE GENOMIC DNA]</scope>
    <source>
        <strain evidence="3 4">TBRC 2205</strain>
    </source>
</reference>
<keyword evidence="3" id="KW-0436">Ligase</keyword>
<dbReference type="InterPro" id="IPR025110">
    <property type="entry name" value="AMP-bd_C"/>
</dbReference>
<dbReference type="InterPro" id="IPR045851">
    <property type="entry name" value="AMP-bd_C_sf"/>
</dbReference>
<feature type="domain" description="AMP-binding enzyme C-terminal" evidence="2">
    <location>
        <begin position="415"/>
        <end position="490"/>
    </location>
</feature>
<dbReference type="Gene3D" id="3.40.50.12780">
    <property type="entry name" value="N-terminal domain of ligase-like"/>
    <property type="match status" value="1"/>
</dbReference>
<comment type="caution">
    <text evidence="3">The sequence shown here is derived from an EMBL/GenBank/DDBJ whole genome shotgun (WGS) entry which is preliminary data.</text>
</comment>
<keyword evidence="4" id="KW-1185">Reference proteome</keyword>
<dbReference type="Pfam" id="PF00501">
    <property type="entry name" value="AMP-binding"/>
    <property type="match status" value="1"/>
</dbReference>
<sequence>MSDRGIGSWTERRARMSPDRVAVVYGDREWTYAHLHRRAVAVARGLAGLGVRRGDRVGYLGPNHPAFLETLFAAGRLGAVFVPLNWRLAVPELAFMLADSGAGVLVVAPEQAEAAARLRDLAGVRTVEVGPEYERMLAGGAAQGAAEPGDKVGPDDTCMILYTSGTTGRPKGALLTHGNVTWNCLNLLIDVDLAADEVTLVVAPMFHVAALNQTVLPTLLKGGRVVLVPHFDPDRALELVARHRVTYLFGVPTMFLAMARAAGWPGADLGSVRSALCGGAPVPAAVIAAWQDRGVSFLQGYGLTEASPGVLLLRRDDSVRRAGSAGTPVFFAEVRLIRPDGAPAGAGEPGEILVRGPTVMSGYWGLPNATAEALSPDGWLRTGDVGVADEDGYVTIRDRIGDLIISGGENIYPAEVEDALYRHPAVAECAVIGVPDEHWGEVGRAIVVRRPGAEVEPAELLAFLASRLGRFKLPKSVVFADSLPRTVAGKLIRGELRARYT</sequence>
<dbReference type="Pfam" id="PF13193">
    <property type="entry name" value="AMP-binding_C"/>
    <property type="match status" value="1"/>
</dbReference>
<dbReference type="RefSeq" id="WP_377344164.1">
    <property type="nucleotide sequence ID" value="NZ_JBHLUE010000036.1"/>
</dbReference>
<gene>
    <name evidence="3" type="ORF">ACFFHU_31325</name>
</gene>
<accession>A0ABV6P7X7</accession>
<dbReference type="InterPro" id="IPR042099">
    <property type="entry name" value="ANL_N_sf"/>
</dbReference>